<accession>A0A5U9VUJ8</accession>
<evidence type="ECO:0000313" key="2">
    <source>
        <dbReference type="EMBL" id="EBS4549316.1"/>
    </source>
</evidence>
<dbReference type="EMBL" id="AAGVNP010000292">
    <property type="protein sequence ID" value="EBS4549316.1"/>
    <property type="molecule type" value="Genomic_DNA"/>
</dbReference>
<sequence length="66" mass="7748">MSWDKLLIEYVNSFTNLQQNACVLHGYCAWLHNDTEKLVKISVIFSVKTFYAIDFFLLHALGFYNL</sequence>
<dbReference type="Proteomes" id="UP000839885">
    <property type="component" value="Unassembled WGS sequence"/>
</dbReference>
<feature type="transmembrane region" description="Helical" evidence="1">
    <location>
        <begin position="41"/>
        <end position="64"/>
    </location>
</feature>
<gene>
    <name evidence="2" type="ORF">DQK32_26235</name>
</gene>
<keyword evidence="1" id="KW-1133">Transmembrane helix</keyword>
<keyword evidence="1" id="KW-0812">Transmembrane</keyword>
<reference evidence="2" key="1">
    <citation type="submission" date="2018-06" db="EMBL/GenBank/DDBJ databases">
        <authorList>
            <person name="Ashton P.M."/>
            <person name="Dallman T."/>
            <person name="Nair S."/>
            <person name="De Pinna E."/>
            <person name="Peters T."/>
            <person name="Grant K."/>
        </authorList>
    </citation>
    <scope>NUCLEOTIDE SEQUENCE [LARGE SCALE GENOMIC DNA]</scope>
    <source>
        <strain evidence="2">160804</strain>
    </source>
</reference>
<comment type="caution">
    <text evidence="2">The sequence shown here is derived from an EMBL/GenBank/DDBJ whole genome shotgun (WGS) entry which is preliminary data.</text>
</comment>
<name>A0A5U9VUJ8_SALNE</name>
<evidence type="ECO:0000256" key="1">
    <source>
        <dbReference type="SAM" id="Phobius"/>
    </source>
</evidence>
<organism evidence="2">
    <name type="scientific">Salmonella newport</name>
    <dbReference type="NCBI Taxonomy" id="108619"/>
    <lineage>
        <taxon>Bacteria</taxon>
        <taxon>Pseudomonadati</taxon>
        <taxon>Pseudomonadota</taxon>
        <taxon>Gammaproteobacteria</taxon>
        <taxon>Enterobacterales</taxon>
        <taxon>Enterobacteriaceae</taxon>
        <taxon>Salmonella</taxon>
    </lineage>
</organism>
<protein>
    <submittedName>
        <fullName evidence="2">Uncharacterized protein</fullName>
    </submittedName>
</protein>
<proteinExistence type="predicted"/>
<keyword evidence="1" id="KW-0472">Membrane</keyword>
<dbReference type="AlphaFoldDB" id="A0A5U9VUJ8"/>